<dbReference type="PANTHER" id="PTHR31635">
    <property type="entry name" value="REVERSE TRANSCRIPTASE DOMAIN-CONTAINING PROTEIN-RELATED"/>
    <property type="match status" value="1"/>
</dbReference>
<dbReference type="PANTHER" id="PTHR31635:SF196">
    <property type="entry name" value="REVERSE TRANSCRIPTASE DOMAIN-CONTAINING PROTEIN-RELATED"/>
    <property type="match status" value="1"/>
</dbReference>
<accession>A0A2D4MCC1</accession>
<sequence length="124" mass="14793">MLFLLQTLPIYLQLMIHLNNGRGTFLSLYAKGKTLELDKLLQKINERRGLDLSDMKLYFDTCCLAWLKEWVNLQNKRLLDLEGHELRFGWHGYLWYDKVKANFNNQFARRAILRVGINIKECFL</sequence>
<proteinExistence type="predicted"/>
<organism evidence="1">
    <name type="scientific">Micrurus spixii</name>
    <name type="common">Amazon coral snake</name>
    <dbReference type="NCBI Taxonomy" id="129469"/>
    <lineage>
        <taxon>Eukaryota</taxon>
        <taxon>Metazoa</taxon>
        <taxon>Chordata</taxon>
        <taxon>Craniata</taxon>
        <taxon>Vertebrata</taxon>
        <taxon>Euteleostomi</taxon>
        <taxon>Lepidosauria</taxon>
        <taxon>Squamata</taxon>
        <taxon>Bifurcata</taxon>
        <taxon>Unidentata</taxon>
        <taxon>Episquamata</taxon>
        <taxon>Toxicofera</taxon>
        <taxon>Serpentes</taxon>
        <taxon>Colubroidea</taxon>
        <taxon>Elapidae</taxon>
        <taxon>Elapinae</taxon>
        <taxon>Micrurus</taxon>
    </lineage>
</organism>
<dbReference type="AlphaFoldDB" id="A0A2D4MCC1"/>
<name>A0A2D4MCC1_9SAUR</name>
<reference evidence="1" key="1">
    <citation type="submission" date="2017-07" db="EMBL/GenBank/DDBJ databases">
        <authorList>
            <person name="Mikheyev A."/>
            <person name="Grau M."/>
        </authorList>
    </citation>
    <scope>NUCLEOTIDE SEQUENCE</scope>
    <source>
        <tissue evidence="1">Venom_gland</tissue>
    </source>
</reference>
<reference evidence="1" key="2">
    <citation type="submission" date="2017-11" db="EMBL/GenBank/DDBJ databases">
        <title>Coralsnake Venomics: Analyses of Venom Gland Transcriptomes and Proteomes of Six Brazilian Taxa.</title>
        <authorList>
            <person name="Aird S.D."/>
            <person name="Jorge da Silva N."/>
            <person name="Qiu L."/>
            <person name="Villar-Briones A."/>
            <person name="Aparecida-Saddi V."/>
            <person name="Campos-Telles M.P."/>
            <person name="Grau M."/>
            <person name="Mikheyev A.S."/>
        </authorList>
    </citation>
    <scope>NUCLEOTIDE SEQUENCE</scope>
    <source>
        <tissue evidence="1">Venom_gland</tissue>
    </source>
</reference>
<dbReference type="EMBL" id="IACM01085026">
    <property type="protein sequence ID" value="LAB31011.1"/>
    <property type="molecule type" value="Transcribed_RNA"/>
</dbReference>
<evidence type="ECO:0000313" key="1">
    <source>
        <dbReference type="EMBL" id="LAB31011.1"/>
    </source>
</evidence>
<protein>
    <submittedName>
        <fullName evidence="1">Uncharacterized protein</fullName>
    </submittedName>
</protein>